<dbReference type="Pfam" id="PF00582">
    <property type="entry name" value="Usp"/>
    <property type="match status" value="2"/>
</dbReference>
<evidence type="ECO:0000313" key="4">
    <source>
        <dbReference type="Proteomes" id="UP000597444"/>
    </source>
</evidence>
<dbReference type="CDD" id="cd00293">
    <property type="entry name" value="USP-like"/>
    <property type="match status" value="2"/>
</dbReference>
<dbReference type="Gene3D" id="3.40.50.620">
    <property type="entry name" value="HUPs"/>
    <property type="match status" value="2"/>
</dbReference>
<accession>A0A8J3J063</accession>
<feature type="domain" description="UspA" evidence="2">
    <location>
        <begin position="164"/>
        <end position="314"/>
    </location>
</feature>
<dbReference type="PANTHER" id="PTHR46268">
    <property type="entry name" value="STRESS RESPONSE PROTEIN NHAX"/>
    <property type="match status" value="1"/>
</dbReference>
<dbReference type="AlphaFoldDB" id="A0A8J3J063"/>
<evidence type="ECO:0000313" key="3">
    <source>
        <dbReference type="EMBL" id="GHO99942.1"/>
    </source>
</evidence>
<dbReference type="PRINTS" id="PR01438">
    <property type="entry name" value="UNVRSLSTRESS"/>
</dbReference>
<evidence type="ECO:0000259" key="2">
    <source>
        <dbReference type="Pfam" id="PF00582"/>
    </source>
</evidence>
<gene>
    <name evidence="3" type="ORF">KSF_099900</name>
</gene>
<protein>
    <submittedName>
        <fullName evidence="3">Universal stress protein</fullName>
    </submittedName>
</protein>
<sequence length="328" mass="35958">MFQRILVPLDGSEHAERAIPVAAHIARATGGTLIFTTVVFSPAKAGNYSFESLADLQTGRDETRHVQAGDYLTYTVTTAYAQELTGIPIKLDVEMGAPAPTIFATALLEQVDSIIMWSHEDTGWKRLFFGSIAFEAVRHAPVPILILHENCMDLHKLTEDQPLRVLIPLDGTPLAETALEPAIQLISALAAPEPAAIHLLRVIDIPSSSGKYKGVLDADAFIRKELQQEATRYLQQLKERLHIDHPLPVISSVVINPSTATAIIEATEQEEELKGRDAIIAMATHGRTGLQHLLMGSVTEQVLKHTKLPLLVIHSHGQEAHTRTEDTK</sequence>
<dbReference type="EMBL" id="BNJK01000002">
    <property type="protein sequence ID" value="GHO99942.1"/>
    <property type="molecule type" value="Genomic_DNA"/>
</dbReference>
<dbReference type="PANTHER" id="PTHR46268:SF6">
    <property type="entry name" value="UNIVERSAL STRESS PROTEIN UP12"/>
    <property type="match status" value="1"/>
</dbReference>
<dbReference type="InterPro" id="IPR006016">
    <property type="entry name" value="UspA"/>
</dbReference>
<dbReference type="InterPro" id="IPR014729">
    <property type="entry name" value="Rossmann-like_a/b/a_fold"/>
</dbReference>
<proteinExistence type="inferred from homology"/>
<evidence type="ECO:0000256" key="1">
    <source>
        <dbReference type="ARBA" id="ARBA00008791"/>
    </source>
</evidence>
<feature type="domain" description="UspA" evidence="2">
    <location>
        <begin position="1"/>
        <end position="147"/>
    </location>
</feature>
<comment type="similarity">
    <text evidence="1">Belongs to the universal stress protein A family.</text>
</comment>
<reference evidence="3" key="1">
    <citation type="submission" date="2020-10" db="EMBL/GenBank/DDBJ databases">
        <title>Taxonomic study of unclassified bacteria belonging to the class Ktedonobacteria.</title>
        <authorList>
            <person name="Yabe S."/>
            <person name="Wang C.M."/>
            <person name="Zheng Y."/>
            <person name="Sakai Y."/>
            <person name="Cavaletti L."/>
            <person name="Monciardini P."/>
            <person name="Donadio S."/>
        </authorList>
    </citation>
    <scope>NUCLEOTIDE SEQUENCE</scope>
    <source>
        <strain evidence="3">ID150040</strain>
    </source>
</reference>
<name>A0A8J3J063_9CHLR</name>
<dbReference type="Proteomes" id="UP000597444">
    <property type="component" value="Unassembled WGS sequence"/>
</dbReference>
<keyword evidence="4" id="KW-1185">Reference proteome</keyword>
<dbReference type="SUPFAM" id="SSF52402">
    <property type="entry name" value="Adenine nucleotide alpha hydrolases-like"/>
    <property type="match status" value="2"/>
</dbReference>
<dbReference type="InterPro" id="IPR006015">
    <property type="entry name" value="Universal_stress_UspA"/>
</dbReference>
<dbReference type="RefSeq" id="WP_220210551.1">
    <property type="nucleotide sequence ID" value="NZ_BNJK01000002.1"/>
</dbReference>
<comment type="caution">
    <text evidence="3">The sequence shown here is derived from an EMBL/GenBank/DDBJ whole genome shotgun (WGS) entry which is preliminary data.</text>
</comment>
<organism evidence="3 4">
    <name type="scientific">Reticulibacter mediterranei</name>
    <dbReference type="NCBI Taxonomy" id="2778369"/>
    <lineage>
        <taxon>Bacteria</taxon>
        <taxon>Bacillati</taxon>
        <taxon>Chloroflexota</taxon>
        <taxon>Ktedonobacteria</taxon>
        <taxon>Ktedonobacterales</taxon>
        <taxon>Reticulibacteraceae</taxon>
        <taxon>Reticulibacter</taxon>
    </lineage>
</organism>